<evidence type="ECO:0000256" key="1">
    <source>
        <dbReference type="SAM" id="MobiDB-lite"/>
    </source>
</evidence>
<feature type="compositionally biased region" description="Polar residues" evidence="1">
    <location>
        <begin position="138"/>
        <end position="156"/>
    </location>
</feature>
<accession>A0A0L0NBP4</accession>
<gene>
    <name evidence="2" type="ORF">TOPH_04047</name>
</gene>
<name>A0A0L0NBP4_TOLOC</name>
<evidence type="ECO:0000313" key="3">
    <source>
        <dbReference type="Proteomes" id="UP000036947"/>
    </source>
</evidence>
<dbReference type="OrthoDB" id="1046782at2759"/>
<organism evidence="2 3">
    <name type="scientific">Tolypocladium ophioglossoides (strain CBS 100239)</name>
    <name type="common">Snaketongue truffleclub</name>
    <name type="synonym">Elaphocordyceps ophioglossoides</name>
    <dbReference type="NCBI Taxonomy" id="1163406"/>
    <lineage>
        <taxon>Eukaryota</taxon>
        <taxon>Fungi</taxon>
        <taxon>Dikarya</taxon>
        <taxon>Ascomycota</taxon>
        <taxon>Pezizomycotina</taxon>
        <taxon>Sordariomycetes</taxon>
        <taxon>Hypocreomycetidae</taxon>
        <taxon>Hypocreales</taxon>
        <taxon>Ophiocordycipitaceae</taxon>
        <taxon>Tolypocladium</taxon>
    </lineage>
</organism>
<evidence type="ECO:0000313" key="2">
    <source>
        <dbReference type="EMBL" id="KND91429.1"/>
    </source>
</evidence>
<dbReference type="Proteomes" id="UP000036947">
    <property type="component" value="Unassembled WGS sequence"/>
</dbReference>
<protein>
    <submittedName>
        <fullName evidence="2">Uncharacterized protein</fullName>
    </submittedName>
</protein>
<feature type="region of interest" description="Disordered" evidence="1">
    <location>
        <begin position="99"/>
        <end position="176"/>
    </location>
</feature>
<keyword evidence="3" id="KW-1185">Reference proteome</keyword>
<sequence length="294" mass="31035">MASRPHARQPLPPVMAAATTGLQVCEPRRWRWRWHPEAIDGNDGAGRHGQCLRLSSEYVSGNASSPRRNRTEADLSRLATCHPGPNYADKTLADLISIRDPSQNGGRTALGGNTRTSPMSSTRSFGTLPSGKRLPTSPVASTGSTRPRSSPLTHGSSVRLGPPSLTRAAPSPSAPSAEPAMLALLRSGICDSPSPTFSLAPSFFRSTWPAMPLVILPCGTPSSLSVVPVELLASPTAATFITDRTPSNLQAFGLCSKDRLFSAWRTAQIATLKTASPLYRLVPGGGGDVGRHTP</sequence>
<dbReference type="EMBL" id="LFRF01000009">
    <property type="protein sequence ID" value="KND91429.1"/>
    <property type="molecule type" value="Genomic_DNA"/>
</dbReference>
<reference evidence="2 3" key="1">
    <citation type="journal article" date="2015" name="BMC Genomics">
        <title>The genome of the truffle-parasite Tolypocladium ophioglossoides and the evolution of antifungal peptaibiotics.</title>
        <authorList>
            <person name="Quandt C.A."/>
            <person name="Bushley K.E."/>
            <person name="Spatafora J.W."/>
        </authorList>
    </citation>
    <scope>NUCLEOTIDE SEQUENCE [LARGE SCALE GENOMIC DNA]</scope>
    <source>
        <strain evidence="2 3">CBS 100239</strain>
    </source>
</reference>
<feature type="compositionally biased region" description="Polar residues" evidence="1">
    <location>
        <begin position="100"/>
        <end position="127"/>
    </location>
</feature>
<proteinExistence type="predicted"/>
<feature type="compositionally biased region" description="Low complexity" evidence="1">
    <location>
        <begin position="162"/>
        <end position="176"/>
    </location>
</feature>
<comment type="caution">
    <text evidence="2">The sequence shown here is derived from an EMBL/GenBank/DDBJ whole genome shotgun (WGS) entry which is preliminary data.</text>
</comment>
<dbReference type="AlphaFoldDB" id="A0A0L0NBP4"/>